<gene>
    <name evidence="7" type="ORF">DEA37_0004864</name>
</gene>
<proteinExistence type="inferred from homology"/>
<keyword evidence="3 5" id="KW-0375">Hydrogen ion transport</keyword>
<sequence>MSSAVAPTDGVAQLQLARAAALAKVDEARIRRARRLKEAKDEAKSEIDHYKSVQDAHYNKLEEQVNDRQSGFEESSRKATAEQLSSIARSFDANKEKALKLLMSSVLNVEPRCHRNFNPSL</sequence>
<dbReference type="PANTHER" id="PTHR12713:SF11">
    <property type="entry name" value="V-TYPE PROTON ATPASE SUBUNIT G"/>
    <property type="match status" value="1"/>
</dbReference>
<dbReference type="Gene3D" id="1.20.5.2950">
    <property type="match status" value="1"/>
</dbReference>
<comment type="caution">
    <text evidence="7">The sequence shown here is derived from an EMBL/GenBank/DDBJ whole genome shotgun (WGS) entry which is preliminary data.</text>
</comment>
<accession>A0A5J4ND07</accession>
<name>A0A5J4ND07_9TREM</name>
<evidence type="ECO:0000256" key="2">
    <source>
        <dbReference type="ARBA" id="ARBA00022448"/>
    </source>
</evidence>
<evidence type="ECO:0000256" key="6">
    <source>
        <dbReference type="SAM" id="Coils"/>
    </source>
</evidence>
<keyword evidence="4 5" id="KW-0406">Ion transport</keyword>
<dbReference type="Pfam" id="PF03179">
    <property type="entry name" value="V-ATPase_G"/>
    <property type="match status" value="1"/>
</dbReference>
<evidence type="ECO:0000256" key="3">
    <source>
        <dbReference type="ARBA" id="ARBA00022781"/>
    </source>
</evidence>
<evidence type="ECO:0000256" key="5">
    <source>
        <dbReference type="RuleBase" id="RU364019"/>
    </source>
</evidence>
<keyword evidence="6" id="KW-0175">Coiled coil</keyword>
<dbReference type="GO" id="GO:0000221">
    <property type="term" value="C:vacuolar proton-transporting V-type ATPase, V1 domain"/>
    <property type="evidence" value="ECO:0007669"/>
    <property type="project" value="TreeGrafter"/>
</dbReference>
<keyword evidence="8" id="KW-1185">Reference proteome</keyword>
<comment type="function">
    <text evidence="5">Subunit of the V1 complex of vacuolar(H+)-ATPase (V-ATPase), a multisubunit enzyme composed of a peripheral complex (V1) that hydrolyzes ATP and a membrane integral complex (V0) that translocates protons. V-ATPase is responsible for acidifying and maintaining the pH of intracellular compartments and in some cell types, is targeted to the plasma membrane, where it is responsible for acidifying the extracellular environment.</text>
</comment>
<dbReference type="Proteomes" id="UP000324629">
    <property type="component" value="Unassembled WGS sequence"/>
</dbReference>
<comment type="subunit">
    <text evidence="5">V-ATPase is a heteromultimeric enzyme made up of two complexes: the ATP-hydrolytic V1 complex and the proton translocation V0 complex.</text>
</comment>
<reference evidence="7 8" key="1">
    <citation type="journal article" date="2019" name="Gigascience">
        <title>Whole-genome sequence of the oriental lung fluke Paragonimus westermani.</title>
        <authorList>
            <person name="Oey H."/>
            <person name="Zakrzewski M."/>
            <person name="Narain K."/>
            <person name="Devi K.R."/>
            <person name="Agatsuma T."/>
            <person name="Nawaratna S."/>
            <person name="Gobert G.N."/>
            <person name="Jones M.K."/>
            <person name="Ragan M.A."/>
            <person name="McManus D.P."/>
            <person name="Krause L."/>
        </authorList>
    </citation>
    <scope>NUCLEOTIDE SEQUENCE [LARGE SCALE GENOMIC DNA]</scope>
    <source>
        <strain evidence="7 8">IND2009</strain>
    </source>
</reference>
<organism evidence="7 8">
    <name type="scientific">Paragonimus westermani</name>
    <dbReference type="NCBI Taxonomy" id="34504"/>
    <lineage>
        <taxon>Eukaryota</taxon>
        <taxon>Metazoa</taxon>
        <taxon>Spiralia</taxon>
        <taxon>Lophotrochozoa</taxon>
        <taxon>Platyhelminthes</taxon>
        <taxon>Trematoda</taxon>
        <taxon>Digenea</taxon>
        <taxon>Plagiorchiida</taxon>
        <taxon>Troglotremata</taxon>
        <taxon>Troglotrematidae</taxon>
        <taxon>Paragonimus</taxon>
    </lineage>
</organism>
<comment type="similarity">
    <text evidence="1 5">Belongs to the V-ATPase G subunit family.</text>
</comment>
<dbReference type="AlphaFoldDB" id="A0A5J4ND07"/>
<dbReference type="NCBIfam" id="TIGR01147">
    <property type="entry name" value="V_ATP_synt_G"/>
    <property type="match status" value="1"/>
</dbReference>
<dbReference type="GO" id="GO:0046961">
    <property type="term" value="F:proton-transporting ATPase activity, rotational mechanism"/>
    <property type="evidence" value="ECO:0007669"/>
    <property type="project" value="InterPro"/>
</dbReference>
<keyword evidence="2 5" id="KW-0813">Transport</keyword>
<evidence type="ECO:0000313" key="8">
    <source>
        <dbReference type="Proteomes" id="UP000324629"/>
    </source>
</evidence>
<protein>
    <recommendedName>
        <fullName evidence="5">V-type proton ATPase subunit G</fullName>
    </recommendedName>
</protein>
<evidence type="ECO:0000313" key="7">
    <source>
        <dbReference type="EMBL" id="KAA3673541.1"/>
    </source>
</evidence>
<evidence type="ECO:0000256" key="4">
    <source>
        <dbReference type="ARBA" id="ARBA00023065"/>
    </source>
</evidence>
<dbReference type="InterPro" id="IPR005124">
    <property type="entry name" value="V-ATPase_G"/>
</dbReference>
<dbReference type="GO" id="GO:0016887">
    <property type="term" value="F:ATP hydrolysis activity"/>
    <property type="evidence" value="ECO:0007669"/>
    <property type="project" value="TreeGrafter"/>
</dbReference>
<feature type="coiled-coil region" evidence="6">
    <location>
        <begin position="11"/>
        <end position="53"/>
    </location>
</feature>
<dbReference type="EMBL" id="QNGE01003847">
    <property type="protein sequence ID" value="KAA3673541.1"/>
    <property type="molecule type" value="Genomic_DNA"/>
</dbReference>
<evidence type="ECO:0000256" key="1">
    <source>
        <dbReference type="ARBA" id="ARBA00010066"/>
    </source>
</evidence>
<dbReference type="PANTHER" id="PTHR12713">
    <property type="entry name" value="VACUOLAR ATP SYNTHASE SUBUNIT G"/>
    <property type="match status" value="1"/>
</dbReference>